<accession>A0AAV5MRT6</accession>
<reference evidence="1 2" key="1">
    <citation type="journal article" date="2021" name="Commun. Biol.">
        <title>The genome of Shorea leprosula (Dipterocarpaceae) highlights the ecological relevance of drought in aseasonal tropical rainforests.</title>
        <authorList>
            <person name="Ng K.K.S."/>
            <person name="Kobayashi M.J."/>
            <person name="Fawcett J.A."/>
            <person name="Hatakeyama M."/>
            <person name="Paape T."/>
            <person name="Ng C.H."/>
            <person name="Ang C.C."/>
            <person name="Tnah L.H."/>
            <person name="Lee C.T."/>
            <person name="Nishiyama T."/>
            <person name="Sese J."/>
            <person name="O'Brien M.J."/>
            <person name="Copetti D."/>
            <person name="Mohd Noor M.I."/>
            <person name="Ong R.C."/>
            <person name="Putra M."/>
            <person name="Sireger I.Z."/>
            <person name="Indrioko S."/>
            <person name="Kosugi Y."/>
            <person name="Izuno A."/>
            <person name="Isagi Y."/>
            <person name="Lee S.L."/>
            <person name="Shimizu K.K."/>
        </authorList>
    </citation>
    <scope>NUCLEOTIDE SEQUENCE [LARGE SCALE GENOMIC DNA]</scope>
    <source>
        <strain evidence="1">214</strain>
    </source>
</reference>
<proteinExistence type="predicted"/>
<evidence type="ECO:0000313" key="2">
    <source>
        <dbReference type="Proteomes" id="UP001054252"/>
    </source>
</evidence>
<keyword evidence="2" id="KW-1185">Reference proteome</keyword>
<comment type="caution">
    <text evidence="1">The sequence shown here is derived from an EMBL/GenBank/DDBJ whole genome shotgun (WGS) entry which is preliminary data.</text>
</comment>
<gene>
    <name evidence="1" type="ORF">SLEP1_g58463</name>
</gene>
<dbReference type="Proteomes" id="UP001054252">
    <property type="component" value="Unassembled WGS sequence"/>
</dbReference>
<dbReference type="EMBL" id="BPVZ01000549">
    <property type="protein sequence ID" value="GKV51839.1"/>
    <property type="molecule type" value="Genomic_DNA"/>
</dbReference>
<dbReference type="AlphaFoldDB" id="A0AAV5MRT6"/>
<protein>
    <submittedName>
        <fullName evidence="1">Uncharacterized protein</fullName>
    </submittedName>
</protein>
<sequence length="34" mass="4078">MHPMSLQQNNNQRSSFMILMIVPMRGKTHLRGHW</sequence>
<organism evidence="1 2">
    <name type="scientific">Rubroshorea leprosula</name>
    <dbReference type="NCBI Taxonomy" id="152421"/>
    <lineage>
        <taxon>Eukaryota</taxon>
        <taxon>Viridiplantae</taxon>
        <taxon>Streptophyta</taxon>
        <taxon>Embryophyta</taxon>
        <taxon>Tracheophyta</taxon>
        <taxon>Spermatophyta</taxon>
        <taxon>Magnoliopsida</taxon>
        <taxon>eudicotyledons</taxon>
        <taxon>Gunneridae</taxon>
        <taxon>Pentapetalae</taxon>
        <taxon>rosids</taxon>
        <taxon>malvids</taxon>
        <taxon>Malvales</taxon>
        <taxon>Dipterocarpaceae</taxon>
        <taxon>Rubroshorea</taxon>
    </lineage>
</organism>
<evidence type="ECO:0000313" key="1">
    <source>
        <dbReference type="EMBL" id="GKV51839.1"/>
    </source>
</evidence>
<name>A0AAV5MRT6_9ROSI</name>